<evidence type="ECO:0000313" key="6">
    <source>
        <dbReference type="Proteomes" id="UP000002668"/>
    </source>
</evidence>
<dbReference type="eggNOG" id="KOG0864">
    <property type="taxonomic scope" value="Eukaryota"/>
</dbReference>
<dbReference type="Pfam" id="PF00638">
    <property type="entry name" value="Ran_BP1"/>
    <property type="match status" value="1"/>
</dbReference>
<feature type="domain" description="RanBD1" evidence="4">
    <location>
        <begin position="649"/>
        <end position="733"/>
    </location>
</feature>
<feature type="compositionally biased region" description="Basic and acidic residues" evidence="3">
    <location>
        <begin position="498"/>
        <end position="514"/>
    </location>
</feature>
<dbReference type="HOGENOM" id="CLU_019573_1_0_1"/>
<keyword evidence="6" id="KW-1185">Reference proteome</keyword>
<evidence type="ECO:0000256" key="2">
    <source>
        <dbReference type="ARBA" id="ARBA00023242"/>
    </source>
</evidence>
<dbReference type="InParanoid" id="E4ZHM2"/>
<dbReference type="SUPFAM" id="SSF50729">
    <property type="entry name" value="PH domain-like"/>
    <property type="match status" value="1"/>
</dbReference>
<feature type="compositionally biased region" description="Basic and acidic residues" evidence="3">
    <location>
        <begin position="265"/>
        <end position="285"/>
    </location>
</feature>
<reference evidence="6" key="1">
    <citation type="journal article" date="2011" name="Nat. Commun.">
        <title>Effector diversification within compartments of the Leptosphaeria maculans genome affected by Repeat-Induced Point mutations.</title>
        <authorList>
            <person name="Rouxel T."/>
            <person name="Grandaubert J."/>
            <person name="Hane J.K."/>
            <person name="Hoede C."/>
            <person name="van de Wouw A.P."/>
            <person name="Couloux A."/>
            <person name="Dominguez V."/>
            <person name="Anthouard V."/>
            <person name="Bally P."/>
            <person name="Bourras S."/>
            <person name="Cozijnsen A.J."/>
            <person name="Ciuffetti L.M."/>
            <person name="Degrave A."/>
            <person name="Dilmaghani A."/>
            <person name="Duret L."/>
            <person name="Fudal I."/>
            <person name="Goodwin S.B."/>
            <person name="Gout L."/>
            <person name="Glaser N."/>
            <person name="Linglin J."/>
            <person name="Kema G.H.J."/>
            <person name="Lapalu N."/>
            <person name="Lawrence C.B."/>
            <person name="May K."/>
            <person name="Meyer M."/>
            <person name="Ollivier B."/>
            <person name="Poulain J."/>
            <person name="Schoch C.L."/>
            <person name="Simon A."/>
            <person name="Spatafora J.W."/>
            <person name="Stachowiak A."/>
            <person name="Turgeon B.G."/>
            <person name="Tyler B.M."/>
            <person name="Vincent D."/>
            <person name="Weissenbach J."/>
            <person name="Amselem J."/>
            <person name="Quesneville H."/>
            <person name="Oliver R.P."/>
            <person name="Wincker P."/>
            <person name="Balesdent M.-H."/>
            <person name="Howlett B.J."/>
        </authorList>
    </citation>
    <scope>NUCLEOTIDE SEQUENCE [LARGE SCALE GENOMIC DNA]</scope>
    <source>
        <strain evidence="6">JN3 / isolate v23.1.3 / race Av1-4-5-6-7-8</strain>
    </source>
</reference>
<dbReference type="InterPro" id="IPR045255">
    <property type="entry name" value="RanBP1-like"/>
</dbReference>
<feature type="compositionally biased region" description="Low complexity" evidence="3">
    <location>
        <begin position="548"/>
        <end position="595"/>
    </location>
</feature>
<dbReference type="VEuPathDB" id="FungiDB:LEMA_P058890.1"/>
<dbReference type="OrthoDB" id="185618at2759"/>
<evidence type="ECO:0000256" key="3">
    <source>
        <dbReference type="SAM" id="MobiDB-lite"/>
    </source>
</evidence>
<evidence type="ECO:0000313" key="5">
    <source>
        <dbReference type="EMBL" id="CBX90855.1"/>
    </source>
</evidence>
<feature type="region of interest" description="Disordered" evidence="3">
    <location>
        <begin position="229"/>
        <end position="517"/>
    </location>
</feature>
<dbReference type="OMA" id="ILREMEF"/>
<feature type="compositionally biased region" description="Low complexity" evidence="3">
    <location>
        <begin position="652"/>
        <end position="661"/>
    </location>
</feature>
<dbReference type="SMART" id="SM00160">
    <property type="entry name" value="RanBD"/>
    <property type="match status" value="1"/>
</dbReference>
<dbReference type="InterPro" id="IPR011993">
    <property type="entry name" value="PH-like_dom_sf"/>
</dbReference>
<dbReference type="STRING" id="985895.E4ZHM2"/>
<dbReference type="Proteomes" id="UP000002668">
    <property type="component" value="Genome"/>
</dbReference>
<dbReference type="AlphaFoldDB" id="E4ZHM2"/>
<comment type="subcellular location">
    <subcellularLocation>
        <location evidence="1">Nucleus</location>
    </subcellularLocation>
</comment>
<organism evidence="6">
    <name type="scientific">Leptosphaeria maculans (strain JN3 / isolate v23.1.3 / race Av1-4-5-6-7-8)</name>
    <name type="common">Blackleg fungus</name>
    <name type="synonym">Phoma lingam</name>
    <dbReference type="NCBI Taxonomy" id="985895"/>
    <lineage>
        <taxon>Eukaryota</taxon>
        <taxon>Fungi</taxon>
        <taxon>Dikarya</taxon>
        <taxon>Ascomycota</taxon>
        <taxon>Pezizomycotina</taxon>
        <taxon>Dothideomycetes</taxon>
        <taxon>Pleosporomycetidae</taxon>
        <taxon>Pleosporales</taxon>
        <taxon>Pleosporineae</taxon>
        <taxon>Leptosphaeriaceae</taxon>
        <taxon>Plenodomus</taxon>
        <taxon>Plenodomus lingam/Leptosphaeria maculans species complex</taxon>
    </lineage>
</organism>
<feature type="compositionally biased region" description="Polar residues" evidence="3">
    <location>
        <begin position="286"/>
        <end position="300"/>
    </location>
</feature>
<name>E4ZHM2_LEPMJ</name>
<dbReference type="PANTHER" id="PTHR23138">
    <property type="entry name" value="RAN BINDING PROTEIN"/>
    <property type="match status" value="1"/>
</dbReference>
<dbReference type="Gene3D" id="2.30.29.30">
    <property type="entry name" value="Pleckstrin-homology domain (PH domain)/Phosphotyrosine-binding domain (PTB)"/>
    <property type="match status" value="1"/>
</dbReference>
<evidence type="ECO:0000259" key="4">
    <source>
        <dbReference type="PROSITE" id="PS50196"/>
    </source>
</evidence>
<feature type="compositionally biased region" description="Acidic residues" evidence="3">
    <location>
        <begin position="631"/>
        <end position="641"/>
    </location>
</feature>
<dbReference type="InterPro" id="IPR000156">
    <property type="entry name" value="Ran_bind_dom"/>
</dbReference>
<evidence type="ECO:0000256" key="1">
    <source>
        <dbReference type="ARBA" id="ARBA00004123"/>
    </source>
</evidence>
<dbReference type="EMBL" id="FP929065">
    <property type="protein sequence ID" value="CBX90855.1"/>
    <property type="molecule type" value="Genomic_DNA"/>
</dbReference>
<accession>E4ZHM2</accession>
<dbReference type="PANTHER" id="PTHR23138:SF142">
    <property type="entry name" value="RAN-BINDING PROTEIN 3B-RELATED"/>
    <property type="match status" value="1"/>
</dbReference>
<dbReference type="GeneID" id="13284975"/>
<feature type="region of interest" description="Disordered" evidence="3">
    <location>
        <begin position="529"/>
        <end position="670"/>
    </location>
</feature>
<proteinExistence type="predicted"/>
<protein>
    <recommendedName>
        <fullName evidence="4">RanBD1 domain-containing protein</fullName>
    </recommendedName>
</protein>
<keyword evidence="2" id="KW-0539">Nucleus</keyword>
<feature type="compositionally biased region" description="Basic and acidic residues" evidence="3">
    <location>
        <begin position="437"/>
        <end position="469"/>
    </location>
</feature>
<feature type="compositionally biased region" description="Basic and acidic residues" evidence="3">
    <location>
        <begin position="336"/>
        <end position="349"/>
    </location>
</feature>
<dbReference type="GO" id="GO:0005634">
    <property type="term" value="C:nucleus"/>
    <property type="evidence" value="ECO:0007669"/>
    <property type="project" value="UniProtKB-SubCell"/>
</dbReference>
<dbReference type="PROSITE" id="PS50196">
    <property type="entry name" value="RANBD1"/>
    <property type="match status" value="1"/>
</dbReference>
<gene>
    <name evidence="5" type="ORF">LEMA_P058890.1</name>
</gene>
<sequence>MGRLYYWPQYHETVEVDAQAGSHPQDTDLLLPALPCLAWTVRHSPLRHWLSGQRATTHSTTTDRVEAPAPLHTAVDGTTRTRCYGLCLCSVHVCVLGWSRFDRLHYNHSLQLQSSPDRTKSLHQTPPQFHWRRPFIAQRPTLTCSAVRPSVTPPQLASSEQLVPVRLPATVVICSTPPFTSVLLAIVAIEAANNSLRGTTIARPALLQIPRHQAFYLVVPATHSYAPPTYPNAHPELPPDGTMAATTPTVESKDPPQAGANSPARSDKSSDSEGKEVRNKLKETQIDAQATSDPHSGSPQHTRDTAADVSASGSDSERGRLRRKRSREDFEDEGEAEKQPEKRPELGSERHRRKRSRDISRDEIPPTKPAPSTISRIAENDGDGQTNTPKKDDAAATTATDKVSRTGTSPKTKRTREQLEEETETTEKNSEGIADSGKTRTESSGERDTKRLRDQEGDQSDKDAVEPKTKIPPGSGFANTSAASPFAAMATKPQATKTSDKAESIPQTSDDKFKSSGFGSFASSAASPFGGFGSTKPSTSSPFGAAGGSKLSSFAGSKSAGSAPSGFSAFGGSSKPTLGASTFGGATGFAGLATAPKGQGLSSFASGGSLEIKGLKSKSDKPFGTAAFGEASDDEDGEDSGSETTNKEERQSSQPLLSQQPHETGEEGESTVWAGRAKLYTMAGEGSSRAWQERGSGNFKFNITDEEPRKARFVLRADGTHRLLLNVAVTKKMIFGGNARGEKPEDTRLLFNSPTQDGELEMHLLKLKADNAIKLWEEVTRVQEKEL</sequence>